<reference evidence="2 3" key="1">
    <citation type="submission" date="2019-09" db="EMBL/GenBank/DDBJ databases">
        <title>Bird 10,000 Genomes (B10K) Project - Family phase.</title>
        <authorList>
            <person name="Zhang G."/>
        </authorList>
    </citation>
    <scope>NUCLEOTIDE SEQUENCE [LARGE SCALE GENOMIC DNA]</scope>
    <source>
        <strain evidence="2">B10K-DU-001-43</strain>
        <tissue evidence="2">Muscle</tissue>
    </source>
</reference>
<feature type="domain" description="BIG2" evidence="1">
    <location>
        <begin position="16"/>
        <end position="91"/>
    </location>
</feature>
<dbReference type="SMART" id="SM00635">
    <property type="entry name" value="BID_2"/>
    <property type="match status" value="1"/>
</dbReference>
<dbReference type="EMBL" id="VXAU01002065">
    <property type="protein sequence ID" value="NXK89768.1"/>
    <property type="molecule type" value="Genomic_DNA"/>
</dbReference>
<dbReference type="Pfam" id="PF02368">
    <property type="entry name" value="Big_2"/>
    <property type="match status" value="1"/>
</dbReference>
<dbReference type="InterPro" id="IPR003343">
    <property type="entry name" value="Big_2"/>
</dbReference>
<feature type="non-terminal residue" evidence="2">
    <location>
        <position position="1"/>
    </location>
</feature>
<dbReference type="AlphaFoldDB" id="A0A7L0NBN0"/>
<dbReference type="PANTHER" id="PTHR23019">
    <property type="entry name" value="NUCLEAR PORE MEMBRANE GLYCOPROTEIN GP210-RELATED"/>
    <property type="match status" value="1"/>
</dbReference>
<dbReference type="InterPro" id="IPR058779">
    <property type="entry name" value="Ig_NUP210_13th"/>
</dbReference>
<evidence type="ECO:0000313" key="3">
    <source>
        <dbReference type="Proteomes" id="UP000520463"/>
    </source>
</evidence>
<comment type="caution">
    <text evidence="2">The sequence shown here is derived from an EMBL/GenBank/DDBJ whole genome shotgun (WGS) entry which is preliminary data.</text>
</comment>
<dbReference type="GO" id="GO:0005643">
    <property type="term" value="C:nuclear pore"/>
    <property type="evidence" value="ECO:0007669"/>
    <property type="project" value="TreeGrafter"/>
</dbReference>
<feature type="non-terminal residue" evidence="2">
    <location>
        <position position="250"/>
    </location>
</feature>
<keyword evidence="3" id="KW-1185">Reference proteome</keyword>
<evidence type="ECO:0000313" key="2">
    <source>
        <dbReference type="EMBL" id="NXK89768.1"/>
    </source>
</evidence>
<gene>
    <name evidence="2" type="primary">Nup210_2</name>
    <name evidence="2" type="ORF">FORRUF_R02223</name>
</gene>
<name>A0A7L0NBN0_9PASS</name>
<dbReference type="PANTHER" id="PTHR23019:SF2">
    <property type="entry name" value="NUCLEAR PORE MEMBRANE GLYCOPROTEIN 210"/>
    <property type="match status" value="1"/>
</dbReference>
<dbReference type="Proteomes" id="UP000520463">
    <property type="component" value="Unassembled WGS sequence"/>
</dbReference>
<evidence type="ECO:0000259" key="1">
    <source>
        <dbReference type="SMART" id="SM00635"/>
    </source>
</evidence>
<proteinExistence type="predicted"/>
<accession>A0A7L0NBN0</accession>
<protein>
    <submittedName>
        <fullName evidence="2">PO210 protein</fullName>
    </submittedName>
</protein>
<dbReference type="OrthoDB" id="361283at2759"/>
<dbReference type="Pfam" id="PF26181">
    <property type="entry name" value="Ig_NUP210_13th"/>
    <property type="match status" value="1"/>
</dbReference>
<organism evidence="2 3">
    <name type="scientific">Formicarius rufipectus</name>
    <dbReference type="NCBI Taxonomy" id="1118560"/>
    <lineage>
        <taxon>Eukaryota</taxon>
        <taxon>Metazoa</taxon>
        <taxon>Chordata</taxon>
        <taxon>Craniata</taxon>
        <taxon>Vertebrata</taxon>
        <taxon>Euteleostomi</taxon>
        <taxon>Archelosauria</taxon>
        <taxon>Archosauria</taxon>
        <taxon>Dinosauria</taxon>
        <taxon>Saurischia</taxon>
        <taxon>Theropoda</taxon>
        <taxon>Coelurosauria</taxon>
        <taxon>Aves</taxon>
        <taxon>Neognathae</taxon>
        <taxon>Neoaves</taxon>
        <taxon>Telluraves</taxon>
        <taxon>Australaves</taxon>
        <taxon>Passeriformes</taxon>
        <taxon>Formicariidae</taxon>
        <taxon>Formicarius</taxon>
    </lineage>
</organism>
<sequence>DKKGHRITSAPQQIEVFPPFRLLPRKVTLIIGATIQITSEGGPQPLSNIIFSLDNEHVGSVSSTGLVRGEAIGSGVVTGVVQAVDAETGRLVVVSQDKVEVEVVQLTAVRIRAPITRLKTGTQMPVYVMGITNNQTPFSFGNAVPGLTFHWSVTKRDTLDVRTRHSEASVQLPAKYNFAVDVYGRVKGRTGLKVVVRVLDPAANQFYMAQELSDEIQIQVFEKLHLITSEGEAEQILMSPNSFIKLRTNR</sequence>
<dbReference type="InterPro" id="IPR045197">
    <property type="entry name" value="NUP210-like"/>
</dbReference>